<protein>
    <submittedName>
        <fullName evidence="1">Uncharacterized protein</fullName>
    </submittedName>
</protein>
<gene>
    <name evidence="1" type="ORF">OUZ56_007696</name>
</gene>
<accession>A0ABR0AAR8</accession>
<reference evidence="1 2" key="1">
    <citation type="journal article" date="2023" name="Nucleic Acids Res.">
        <title>The hologenome of Daphnia magna reveals possible DNA methylation and microbiome-mediated evolution of the host genome.</title>
        <authorList>
            <person name="Chaturvedi A."/>
            <person name="Li X."/>
            <person name="Dhandapani V."/>
            <person name="Marshall H."/>
            <person name="Kissane S."/>
            <person name="Cuenca-Cambronero M."/>
            <person name="Asole G."/>
            <person name="Calvet F."/>
            <person name="Ruiz-Romero M."/>
            <person name="Marangio P."/>
            <person name="Guigo R."/>
            <person name="Rago D."/>
            <person name="Mirbahai L."/>
            <person name="Eastwood N."/>
            <person name="Colbourne J.K."/>
            <person name="Zhou J."/>
            <person name="Mallon E."/>
            <person name="Orsini L."/>
        </authorList>
    </citation>
    <scope>NUCLEOTIDE SEQUENCE [LARGE SCALE GENOMIC DNA]</scope>
    <source>
        <strain evidence="1">LRV0_1</strain>
    </source>
</reference>
<keyword evidence="2" id="KW-1185">Reference proteome</keyword>
<evidence type="ECO:0000313" key="2">
    <source>
        <dbReference type="Proteomes" id="UP001234178"/>
    </source>
</evidence>
<dbReference type="Proteomes" id="UP001234178">
    <property type="component" value="Unassembled WGS sequence"/>
</dbReference>
<evidence type="ECO:0000313" key="1">
    <source>
        <dbReference type="EMBL" id="KAK4022217.1"/>
    </source>
</evidence>
<proteinExistence type="predicted"/>
<dbReference type="EMBL" id="JAOYFB010000037">
    <property type="protein sequence ID" value="KAK4022217.1"/>
    <property type="molecule type" value="Genomic_DNA"/>
</dbReference>
<sequence>MSRSLLLLCLNPNRSCRHVLPDSVQAPERDGVEGFKDPIRSQLNVGVTWLTNNWIRLSILCKMAVDVVRKLSKLVLSNNNQQQKEIVQQTIDTLSREDILRAVPDIVHSNGAPNLIRLVLEGLS</sequence>
<comment type="caution">
    <text evidence="1">The sequence shown here is derived from an EMBL/GenBank/DDBJ whole genome shotgun (WGS) entry which is preliminary data.</text>
</comment>
<name>A0ABR0AAR8_9CRUS</name>
<organism evidence="1 2">
    <name type="scientific">Daphnia magna</name>
    <dbReference type="NCBI Taxonomy" id="35525"/>
    <lineage>
        <taxon>Eukaryota</taxon>
        <taxon>Metazoa</taxon>
        <taxon>Ecdysozoa</taxon>
        <taxon>Arthropoda</taxon>
        <taxon>Crustacea</taxon>
        <taxon>Branchiopoda</taxon>
        <taxon>Diplostraca</taxon>
        <taxon>Cladocera</taxon>
        <taxon>Anomopoda</taxon>
        <taxon>Daphniidae</taxon>
        <taxon>Daphnia</taxon>
    </lineage>
</organism>